<feature type="compositionally biased region" description="Polar residues" evidence="1">
    <location>
        <begin position="204"/>
        <end position="216"/>
    </location>
</feature>
<organism evidence="2 3">
    <name type="scientific">Dryococelus australis</name>
    <dbReference type="NCBI Taxonomy" id="614101"/>
    <lineage>
        <taxon>Eukaryota</taxon>
        <taxon>Metazoa</taxon>
        <taxon>Ecdysozoa</taxon>
        <taxon>Arthropoda</taxon>
        <taxon>Hexapoda</taxon>
        <taxon>Insecta</taxon>
        <taxon>Pterygota</taxon>
        <taxon>Neoptera</taxon>
        <taxon>Polyneoptera</taxon>
        <taxon>Phasmatodea</taxon>
        <taxon>Verophasmatodea</taxon>
        <taxon>Anareolatae</taxon>
        <taxon>Phasmatidae</taxon>
        <taxon>Eurycanthinae</taxon>
        <taxon>Dryococelus</taxon>
    </lineage>
</organism>
<accession>A0ABQ9GI44</accession>
<protein>
    <submittedName>
        <fullName evidence="2">Uncharacterized protein</fullName>
    </submittedName>
</protein>
<dbReference type="EMBL" id="JARBHB010000012">
    <property type="protein sequence ID" value="KAJ8871702.1"/>
    <property type="molecule type" value="Genomic_DNA"/>
</dbReference>
<keyword evidence="3" id="KW-1185">Reference proteome</keyword>
<feature type="region of interest" description="Disordered" evidence="1">
    <location>
        <begin position="71"/>
        <end position="225"/>
    </location>
</feature>
<evidence type="ECO:0000313" key="3">
    <source>
        <dbReference type="Proteomes" id="UP001159363"/>
    </source>
</evidence>
<feature type="compositionally biased region" description="Basic residues" evidence="1">
    <location>
        <begin position="95"/>
        <end position="107"/>
    </location>
</feature>
<feature type="compositionally biased region" description="Basic and acidic residues" evidence="1">
    <location>
        <begin position="127"/>
        <end position="165"/>
    </location>
</feature>
<feature type="compositionally biased region" description="Basic and acidic residues" evidence="1">
    <location>
        <begin position="108"/>
        <end position="120"/>
    </location>
</feature>
<proteinExistence type="predicted"/>
<reference evidence="2 3" key="1">
    <citation type="submission" date="2023-02" db="EMBL/GenBank/DDBJ databases">
        <title>LHISI_Scaffold_Assembly.</title>
        <authorList>
            <person name="Stuart O.P."/>
            <person name="Cleave R."/>
            <person name="Magrath M.J.L."/>
            <person name="Mikheyev A.S."/>
        </authorList>
    </citation>
    <scope>NUCLEOTIDE SEQUENCE [LARGE SCALE GENOMIC DNA]</scope>
    <source>
        <strain evidence="2">Daus_M_001</strain>
        <tissue evidence="2">Leg muscle</tissue>
    </source>
</reference>
<dbReference type="Proteomes" id="UP001159363">
    <property type="component" value="Chromosome 11"/>
</dbReference>
<name>A0ABQ9GI44_9NEOP</name>
<evidence type="ECO:0000313" key="2">
    <source>
        <dbReference type="EMBL" id="KAJ8871702.1"/>
    </source>
</evidence>
<evidence type="ECO:0000256" key="1">
    <source>
        <dbReference type="SAM" id="MobiDB-lite"/>
    </source>
</evidence>
<gene>
    <name evidence="2" type="ORF">PR048_028029</name>
</gene>
<sequence length="411" mass="47427">MPLVSGFSRGSPVSPIPSFRRRSIFTSSTLIGSQDLAFKSRPNNFSLGDKKSRVLYNKGVGTLGREVAKEWGNTGKEGGRAKKFSMLDPIAWTSARRKTEKKRRERKREKEHMRKESGKTEKRHREREKIQRKREDTEKERRYRERERGDRNKRGERGTYKHNSEGQRTGSVKRKPFLKALGQHALLVRTTQRRTPGHSRTRYSRNTTRPTATDTDGQPAAASPASSSWLCLSPRAHQNYCRSSIHAFLIPSDVARSRMTPHPTPTQKKKPSHPPPSPRDWHISHFRSVSLLVRTTNVLLLPRTVRSSSSSRGHLAVGHQLFIKYACSPTTRSVAKAKQWSTCQAPLKHFEIRDIRRARWPRNWTASVNPSSRKPLIQRFSQRQTLVWGCCIVFKYNIRLHVFQVRDHEFG</sequence>
<feature type="region of interest" description="Disordered" evidence="1">
    <location>
        <begin position="256"/>
        <end position="281"/>
    </location>
</feature>
<comment type="caution">
    <text evidence="2">The sequence shown here is derived from an EMBL/GenBank/DDBJ whole genome shotgun (WGS) entry which is preliminary data.</text>
</comment>
<feature type="compositionally biased region" description="Basic residues" evidence="1">
    <location>
        <begin position="191"/>
        <end position="203"/>
    </location>
</feature>